<evidence type="ECO:0000313" key="3">
    <source>
        <dbReference type="Proteomes" id="UP001153292"/>
    </source>
</evidence>
<feature type="domain" description="Amidase" evidence="1">
    <location>
        <begin position="65"/>
        <end position="499"/>
    </location>
</feature>
<dbReference type="InterPro" id="IPR052739">
    <property type="entry name" value="FAAH2"/>
</dbReference>
<proteinExistence type="predicted"/>
<dbReference type="SUPFAM" id="SSF75304">
    <property type="entry name" value="Amidase signature (AS) enzymes"/>
    <property type="match status" value="1"/>
</dbReference>
<dbReference type="InterPro" id="IPR036928">
    <property type="entry name" value="AS_sf"/>
</dbReference>
<evidence type="ECO:0000259" key="1">
    <source>
        <dbReference type="Pfam" id="PF01425"/>
    </source>
</evidence>
<keyword evidence="3" id="KW-1185">Reference proteome</keyword>
<dbReference type="Gene3D" id="3.90.1300.10">
    <property type="entry name" value="Amidase signature (AS) domain"/>
    <property type="match status" value="1"/>
</dbReference>
<evidence type="ECO:0000313" key="2">
    <source>
        <dbReference type="EMBL" id="CAH0400731.1"/>
    </source>
</evidence>
<dbReference type="Proteomes" id="UP001153292">
    <property type="component" value="Chromosome 18"/>
</dbReference>
<dbReference type="PANTHER" id="PTHR43372:SF1">
    <property type="entry name" value="LD38433P"/>
    <property type="match status" value="1"/>
</dbReference>
<protein>
    <recommendedName>
        <fullName evidence="1">Amidase domain-containing protein</fullName>
    </recommendedName>
</protein>
<accession>A0ABN8B533</accession>
<dbReference type="Pfam" id="PF01425">
    <property type="entry name" value="Amidase"/>
    <property type="match status" value="1"/>
</dbReference>
<dbReference type="InterPro" id="IPR023631">
    <property type="entry name" value="Amidase_dom"/>
</dbReference>
<reference evidence="2" key="1">
    <citation type="submission" date="2021-12" db="EMBL/GenBank/DDBJ databases">
        <authorList>
            <person name="King R."/>
        </authorList>
    </citation>
    <scope>NUCLEOTIDE SEQUENCE</scope>
</reference>
<dbReference type="PANTHER" id="PTHR43372">
    <property type="entry name" value="FATTY-ACID AMIDE HYDROLASE"/>
    <property type="match status" value="1"/>
</dbReference>
<name>A0ABN8B533_CHISP</name>
<dbReference type="EMBL" id="OU963911">
    <property type="protein sequence ID" value="CAH0400731.1"/>
    <property type="molecule type" value="Genomic_DNA"/>
</dbReference>
<sequence length="520" mass="57870">MCKVILAVVRCIRVMYETVFEFFFSLYWERKKQVIPDLEAKHSFLSESAVTLAKKIRNRELKSEELVEAVIARIKQVNPIINAVVDDRYEQALAEARAVDSLIATGVTDIEKHKPFLGVPFTTKESQTVKGLSLTWGLISRKNKRADEDCESVVRLKNAGAIPIAVTNLPELLIWSEGRNPLYGATKNPHHTGRTAGGSSGAEAALMATYSTVIGLSSDVGGSTRIPSFYCGMFGYHPTADIINLKGLFSRTGEEASSMFCFGFISKHVEDLAPLTRIIAGDKAIKLGLDREVDIKDIKVFFTSSINDCWMSPPKAEIKDVMNRVVLKLGEALPSENKPRPYYHKCFDNITNVWRHWMTKEPEDYFSMYTDGQGKPNMLWEIIKKFFGFSKHCLYLVMRLAGEQLLPAVDAVWAEQLTQSLKDELFSQLGDNGVLLLPSGPMPSPYHYYTYICPYNFAAFAVANVLKCPAVQVPIGVNSKKIPMGIQVLAAPHNDALCLAVAKYLEKEFGGAVMACKANK</sequence>
<gene>
    <name evidence="2" type="ORF">CHILSU_LOCUS3931</name>
</gene>
<organism evidence="2 3">
    <name type="scientific">Chilo suppressalis</name>
    <name type="common">Asiatic rice borer moth</name>
    <dbReference type="NCBI Taxonomy" id="168631"/>
    <lineage>
        <taxon>Eukaryota</taxon>
        <taxon>Metazoa</taxon>
        <taxon>Ecdysozoa</taxon>
        <taxon>Arthropoda</taxon>
        <taxon>Hexapoda</taxon>
        <taxon>Insecta</taxon>
        <taxon>Pterygota</taxon>
        <taxon>Neoptera</taxon>
        <taxon>Endopterygota</taxon>
        <taxon>Lepidoptera</taxon>
        <taxon>Glossata</taxon>
        <taxon>Ditrysia</taxon>
        <taxon>Pyraloidea</taxon>
        <taxon>Crambidae</taxon>
        <taxon>Crambinae</taxon>
        <taxon>Chilo</taxon>
    </lineage>
</organism>